<keyword evidence="2" id="KW-0964">Secreted</keyword>
<name>A0A3R7MM41_PENVA</name>
<evidence type="ECO:0000313" key="6">
    <source>
        <dbReference type="Proteomes" id="UP000283509"/>
    </source>
</evidence>
<gene>
    <name evidence="5" type="ORF">C7M84_000756</name>
</gene>
<dbReference type="GO" id="GO:0005576">
    <property type="term" value="C:extracellular region"/>
    <property type="evidence" value="ECO:0007669"/>
    <property type="project" value="UniProtKB-SubCell"/>
</dbReference>
<dbReference type="EMBL" id="QCYY01001113">
    <property type="protein sequence ID" value="ROT80520.1"/>
    <property type="molecule type" value="Genomic_DNA"/>
</dbReference>
<evidence type="ECO:0000256" key="1">
    <source>
        <dbReference type="ARBA" id="ARBA00004613"/>
    </source>
</evidence>
<dbReference type="AlphaFoldDB" id="A0A3R7MM41"/>
<accession>A0A3R7MM41</accession>
<comment type="subcellular location">
    <subcellularLocation>
        <location evidence="1">Secreted</location>
    </subcellularLocation>
</comment>
<dbReference type="PROSITE" id="PS50292">
    <property type="entry name" value="PEROXIDASE_3"/>
    <property type="match status" value="1"/>
</dbReference>
<dbReference type="GO" id="GO:0004601">
    <property type="term" value="F:peroxidase activity"/>
    <property type="evidence" value="ECO:0007669"/>
    <property type="project" value="UniProtKB-KW"/>
</dbReference>
<dbReference type="PANTHER" id="PTHR11475">
    <property type="entry name" value="OXIDASE/PEROXIDASE"/>
    <property type="match status" value="1"/>
</dbReference>
<proteinExistence type="predicted"/>
<keyword evidence="6" id="KW-1185">Reference proteome</keyword>
<evidence type="ECO:0000256" key="4">
    <source>
        <dbReference type="ARBA" id="ARBA00023180"/>
    </source>
</evidence>
<dbReference type="PANTHER" id="PTHR11475:SF4">
    <property type="entry name" value="CHORION PEROXIDASE"/>
    <property type="match status" value="1"/>
</dbReference>
<sequence>MNEAVWMRGRVTRTGELLESTSKTILGMIRKTRVGKRCPEDWLLKGLEKHVIPLMNIDKDLSEELGLVMSFRCMVGSPYPNVDGTCVNQESPDLGAIGAKFLRLQPAAAGKDGFSLRESVSGEKTLPSARAVANLLRNHLQKPPVTGVFGEWGHFIQRDSFSIPESPWAEDVDCCATPEVEDCAPIYLEKDDPDHSTIQCMSFKRSAKAQAILGHRETLSLVSTYLDATPVYGPTNEVAFSRKTGYFGYLKAPEKDEEETASGKKKEVKCAAPESFQGCFQLAEGDDWLENLRLLFVMEHNRIVDALAEINSHFDDSLLYNEARRITIAEYNHITFKEYLPVVMGEELVKKHSLNPGAEGPAAGYIKEVNPGILNSFAVASYRNPSMHTEWRKEWGPTEILESSHYSAVREDPYQDLLAMDIQRGRDQGMVGYLTWRRFCDSTHSYNTWEDLEKGLPKELVNDLKELYQDEIDDIDALVALLEKPDEEDGGIVGKTFTCLLADQFARLKTGNRLFWEHDSSLLTVEQRDFIKTSSLAKLLCRNTPPSINLFILSNSHHGFPYSPIRFSSFIFSPPLIFSPPPPPC</sequence>
<dbReference type="Proteomes" id="UP000283509">
    <property type="component" value="Unassembled WGS sequence"/>
</dbReference>
<keyword evidence="4" id="KW-0325">Glycoprotein</keyword>
<dbReference type="InterPro" id="IPR037120">
    <property type="entry name" value="Haem_peroxidase_sf_animal"/>
</dbReference>
<dbReference type="SUPFAM" id="SSF48113">
    <property type="entry name" value="Heme-dependent peroxidases"/>
    <property type="match status" value="1"/>
</dbReference>
<dbReference type="Gene3D" id="1.10.640.10">
    <property type="entry name" value="Haem peroxidase domain superfamily, animal type"/>
    <property type="match status" value="2"/>
</dbReference>
<dbReference type="GO" id="GO:0006979">
    <property type="term" value="P:response to oxidative stress"/>
    <property type="evidence" value="ECO:0007669"/>
    <property type="project" value="InterPro"/>
</dbReference>
<dbReference type="Pfam" id="PF03098">
    <property type="entry name" value="An_peroxidase"/>
    <property type="match status" value="2"/>
</dbReference>
<evidence type="ECO:0000313" key="5">
    <source>
        <dbReference type="EMBL" id="ROT80520.1"/>
    </source>
</evidence>
<dbReference type="GO" id="GO:0020037">
    <property type="term" value="F:heme binding"/>
    <property type="evidence" value="ECO:0007669"/>
    <property type="project" value="InterPro"/>
</dbReference>
<dbReference type="InterPro" id="IPR010255">
    <property type="entry name" value="Haem_peroxidase_sf"/>
</dbReference>
<protein>
    <submittedName>
        <fullName evidence="5">Putative peroxidase-like protein</fullName>
    </submittedName>
</protein>
<keyword evidence="3 5" id="KW-0575">Peroxidase</keyword>
<reference evidence="5 6" key="1">
    <citation type="submission" date="2018-04" db="EMBL/GenBank/DDBJ databases">
        <authorList>
            <person name="Zhang X."/>
            <person name="Yuan J."/>
            <person name="Li F."/>
            <person name="Xiang J."/>
        </authorList>
    </citation>
    <scope>NUCLEOTIDE SEQUENCE [LARGE SCALE GENOMIC DNA]</scope>
    <source>
        <tissue evidence="5">Muscle</tissue>
    </source>
</reference>
<reference evidence="5 6" key="2">
    <citation type="submission" date="2019-01" db="EMBL/GenBank/DDBJ databases">
        <title>The decoding of complex shrimp genome reveals the adaptation for benthos swimmer, frequently molting mechanism and breeding impact on genome.</title>
        <authorList>
            <person name="Sun Y."/>
            <person name="Gao Y."/>
            <person name="Yu Y."/>
        </authorList>
    </citation>
    <scope>NUCLEOTIDE SEQUENCE [LARGE SCALE GENOMIC DNA]</scope>
    <source>
        <tissue evidence="5">Muscle</tissue>
    </source>
</reference>
<dbReference type="OrthoDB" id="6339244at2759"/>
<keyword evidence="3 5" id="KW-0560">Oxidoreductase</keyword>
<evidence type="ECO:0000256" key="3">
    <source>
        <dbReference type="ARBA" id="ARBA00022559"/>
    </source>
</evidence>
<dbReference type="InterPro" id="IPR019791">
    <property type="entry name" value="Haem_peroxidase_animal"/>
</dbReference>
<dbReference type="STRING" id="6689.A0A3R7MM41"/>
<evidence type="ECO:0000256" key="2">
    <source>
        <dbReference type="ARBA" id="ARBA00022525"/>
    </source>
</evidence>
<dbReference type="PRINTS" id="PR00457">
    <property type="entry name" value="ANPEROXIDASE"/>
</dbReference>
<comment type="caution">
    <text evidence="5">The sequence shown here is derived from an EMBL/GenBank/DDBJ whole genome shotgun (WGS) entry which is preliminary data.</text>
</comment>
<organism evidence="5 6">
    <name type="scientific">Penaeus vannamei</name>
    <name type="common">Whiteleg shrimp</name>
    <name type="synonym">Litopenaeus vannamei</name>
    <dbReference type="NCBI Taxonomy" id="6689"/>
    <lineage>
        <taxon>Eukaryota</taxon>
        <taxon>Metazoa</taxon>
        <taxon>Ecdysozoa</taxon>
        <taxon>Arthropoda</taxon>
        <taxon>Crustacea</taxon>
        <taxon>Multicrustacea</taxon>
        <taxon>Malacostraca</taxon>
        <taxon>Eumalacostraca</taxon>
        <taxon>Eucarida</taxon>
        <taxon>Decapoda</taxon>
        <taxon>Dendrobranchiata</taxon>
        <taxon>Penaeoidea</taxon>
        <taxon>Penaeidae</taxon>
        <taxon>Penaeus</taxon>
    </lineage>
</organism>